<keyword evidence="2" id="KW-1185">Reference proteome</keyword>
<gene>
    <name evidence="1" type="ORF">WOA13_11180</name>
</gene>
<dbReference type="Proteomes" id="UP001396646">
    <property type="component" value="Unassembled WGS sequence"/>
</dbReference>
<dbReference type="SUPFAM" id="SSF48537">
    <property type="entry name" value="Phospholipase C/P1 nuclease"/>
    <property type="match status" value="1"/>
</dbReference>
<sequence length="366" mass="41667">MKRKDGLLVVCIAMVLCLCLIPSAMATTEEQEVVPIKDAAQLKMEELEAELGEEGMQKVESYLALQASLPDVVKNMPYRALAFAGTQEESRSVTFKYIDGFDVSEKEKELYKAGIENIWNRYPEKITKDDYKFMSEIGPMLVAESLEGYEPVSVKWASSAHQDYAYYACDGSSYRSYAQDAADDPDNGIMDPLPVLRYYNHYEDGALHVGGAPGRCDEFADSAIFAKNNGYQATAHQRFGYSSHYLTDPGIPFHSTGVVYQGVDTVWNGYENSYHYNYENYVSGNWTSGYDFQYYVRNNYQSNTVTDPQTAVEDNAEHSSQYFDYIWTEMYNDPQNFGSDMYVAYYTAQCVQETAKYTHGLYDYIM</sequence>
<dbReference type="Gene3D" id="1.10.575.10">
    <property type="entry name" value="P1 Nuclease"/>
    <property type="match status" value="1"/>
</dbReference>
<dbReference type="EMBL" id="JBCAUS010000007">
    <property type="protein sequence ID" value="MEL4306380.1"/>
    <property type="molecule type" value="Genomic_DNA"/>
</dbReference>
<evidence type="ECO:0000313" key="2">
    <source>
        <dbReference type="Proteomes" id="UP001396646"/>
    </source>
</evidence>
<organism evidence="1 2">
    <name type="scientific">Methanococcoides cohabitans</name>
    <dbReference type="NCBI Taxonomy" id="3136559"/>
    <lineage>
        <taxon>Archaea</taxon>
        <taxon>Methanobacteriati</taxon>
        <taxon>Methanobacteriota</taxon>
        <taxon>Stenosarchaea group</taxon>
        <taxon>Methanomicrobia</taxon>
        <taxon>Methanosarcinales</taxon>
        <taxon>Methanosarcinaceae</taxon>
        <taxon>Methanococcoides</taxon>
    </lineage>
</organism>
<reference evidence="1 2" key="1">
    <citation type="submission" date="2024-04" db="EMBL/GenBank/DDBJ databases">
        <title>Methanococcoides sp. LMO-2.</title>
        <authorList>
            <person name="Liang L."/>
        </authorList>
    </citation>
    <scope>NUCLEOTIDE SEQUENCE [LARGE SCALE GENOMIC DNA]</scope>
    <source>
        <strain evidence="1 2">LMO-2</strain>
    </source>
</reference>
<evidence type="ECO:0000313" key="1">
    <source>
        <dbReference type="EMBL" id="MEL4306380.1"/>
    </source>
</evidence>
<name>A0ABU9KVE7_9EURY</name>
<accession>A0ABU9KVE7</accession>
<dbReference type="InterPro" id="IPR008947">
    <property type="entry name" value="PLipase_C/P1_nuclease_dom_sf"/>
</dbReference>
<dbReference type="RefSeq" id="WP_342127977.1">
    <property type="nucleotide sequence ID" value="NZ_JBCAUS010000007.1"/>
</dbReference>
<comment type="caution">
    <text evidence="1">The sequence shown here is derived from an EMBL/GenBank/DDBJ whole genome shotgun (WGS) entry which is preliminary data.</text>
</comment>
<proteinExistence type="predicted"/>
<evidence type="ECO:0008006" key="3">
    <source>
        <dbReference type="Google" id="ProtNLM"/>
    </source>
</evidence>
<protein>
    <recommendedName>
        <fullName evidence="3">Phospholipase C</fullName>
    </recommendedName>
</protein>